<organism evidence="1 2">
    <name type="scientific">Nostocoides vanveenii</name>
    <dbReference type="NCBI Taxonomy" id="330835"/>
    <lineage>
        <taxon>Bacteria</taxon>
        <taxon>Bacillati</taxon>
        <taxon>Actinomycetota</taxon>
        <taxon>Actinomycetes</taxon>
        <taxon>Micrococcales</taxon>
        <taxon>Intrasporangiaceae</taxon>
        <taxon>Nostocoides</taxon>
    </lineage>
</organism>
<name>A0ABN2KP93_9MICO</name>
<proteinExistence type="predicted"/>
<dbReference type="Proteomes" id="UP001501475">
    <property type="component" value="Unassembled WGS sequence"/>
</dbReference>
<dbReference type="Pfam" id="PF02391">
    <property type="entry name" value="MoaE"/>
    <property type="match status" value="1"/>
</dbReference>
<dbReference type="InterPro" id="IPR003448">
    <property type="entry name" value="Mopterin_biosynth_MoaE"/>
</dbReference>
<dbReference type="SUPFAM" id="SSF54690">
    <property type="entry name" value="Molybdopterin synthase subunit MoaE"/>
    <property type="match status" value="1"/>
</dbReference>
<keyword evidence="2" id="KW-1185">Reference proteome</keyword>
<protein>
    <submittedName>
        <fullName evidence="1">Molybdenum cofactor biosynthesis protein MoaE</fullName>
    </submittedName>
</protein>
<dbReference type="Gene3D" id="3.90.1170.40">
    <property type="entry name" value="Molybdopterin biosynthesis MoaE subunit"/>
    <property type="match status" value="1"/>
</dbReference>
<dbReference type="InterPro" id="IPR036563">
    <property type="entry name" value="MoaE_sf"/>
</dbReference>
<dbReference type="PANTHER" id="PTHR23404">
    <property type="entry name" value="MOLYBDOPTERIN SYNTHASE RELATED"/>
    <property type="match status" value="1"/>
</dbReference>
<reference evidence="1 2" key="1">
    <citation type="journal article" date="2019" name="Int. J. Syst. Evol. Microbiol.">
        <title>The Global Catalogue of Microorganisms (GCM) 10K type strain sequencing project: providing services to taxonomists for standard genome sequencing and annotation.</title>
        <authorList>
            <consortium name="The Broad Institute Genomics Platform"/>
            <consortium name="The Broad Institute Genome Sequencing Center for Infectious Disease"/>
            <person name="Wu L."/>
            <person name="Ma J."/>
        </authorList>
    </citation>
    <scope>NUCLEOTIDE SEQUENCE [LARGE SCALE GENOMIC DNA]</scope>
    <source>
        <strain evidence="1 2">JCM 15591</strain>
    </source>
</reference>
<evidence type="ECO:0000313" key="2">
    <source>
        <dbReference type="Proteomes" id="UP001501475"/>
    </source>
</evidence>
<evidence type="ECO:0000313" key="1">
    <source>
        <dbReference type="EMBL" id="GAA1761906.1"/>
    </source>
</evidence>
<accession>A0ABN2KP93</accession>
<gene>
    <name evidence="1" type="ORF">GCM10009810_21590</name>
</gene>
<dbReference type="RefSeq" id="WP_324385620.1">
    <property type="nucleotide sequence ID" value="NZ_BAAAPN010000049.1"/>
</dbReference>
<comment type="caution">
    <text evidence="1">The sequence shown here is derived from an EMBL/GenBank/DDBJ whole genome shotgun (WGS) entry which is preliminary data.</text>
</comment>
<dbReference type="CDD" id="cd00756">
    <property type="entry name" value="MoaE"/>
    <property type="match status" value="1"/>
</dbReference>
<sequence>MPHEVASEGAARPPARLALCEIRSTPLSVDEVLSAIADPACGGQVLFVGRVRDHDHGRGVDGLHYEAHPAARERMAAVCERVATAYDVRAVAAVHRAGDLAIGDIAVVIGVAAPHRGAAFDAGRDLIDTLKSTVPIWKHQAFSDGSDEWVGLP</sequence>
<dbReference type="EMBL" id="BAAAPN010000049">
    <property type="protein sequence ID" value="GAA1761906.1"/>
    <property type="molecule type" value="Genomic_DNA"/>
</dbReference>